<feature type="domain" description="SpaA-like prealbumin fold" evidence="9">
    <location>
        <begin position="275"/>
        <end position="383"/>
    </location>
</feature>
<keyword evidence="6" id="KW-0472">Membrane</keyword>
<evidence type="ECO:0000259" key="9">
    <source>
        <dbReference type="Pfam" id="PF17802"/>
    </source>
</evidence>
<dbReference type="InterPro" id="IPR048052">
    <property type="entry name" value="FM1-like"/>
</dbReference>
<dbReference type="InterPro" id="IPR026466">
    <property type="entry name" value="Fim_isopep_form_D2_dom"/>
</dbReference>
<reference evidence="10 11" key="1">
    <citation type="journal article" date="2017" name="BMC Genomics">
        <title>Comparative genomic and phylogenomic analyses of the Bifidobacteriaceae family.</title>
        <authorList>
            <person name="Lugli G.A."/>
            <person name="Milani C."/>
            <person name="Turroni F."/>
            <person name="Duranti S."/>
            <person name="Mancabelli L."/>
            <person name="Mangifesta M."/>
            <person name="Ferrario C."/>
            <person name="Modesto M."/>
            <person name="Mattarelli P."/>
            <person name="Jiri K."/>
            <person name="van Sinderen D."/>
            <person name="Ventura M."/>
        </authorList>
    </citation>
    <scope>NUCLEOTIDE SEQUENCE [LARGE SCALE GENOMIC DNA]</scope>
    <source>
        <strain evidence="10 11">DSM 22924</strain>
    </source>
</reference>
<dbReference type="InterPro" id="IPR013783">
    <property type="entry name" value="Ig-like_fold"/>
</dbReference>
<name>A0A261ENZ3_9BIFI</name>
<evidence type="ECO:0000256" key="6">
    <source>
        <dbReference type="SAM" id="Phobius"/>
    </source>
</evidence>
<evidence type="ECO:0000313" key="10">
    <source>
        <dbReference type="EMBL" id="OZG48581.1"/>
    </source>
</evidence>
<dbReference type="GO" id="GO:0005975">
    <property type="term" value="P:carbohydrate metabolic process"/>
    <property type="evidence" value="ECO:0007669"/>
    <property type="project" value="UniProtKB-ARBA"/>
</dbReference>
<accession>A0A261ENZ3</accession>
<evidence type="ECO:0000259" key="8">
    <source>
        <dbReference type="Pfam" id="PF16555"/>
    </source>
</evidence>
<evidence type="ECO:0000313" key="11">
    <source>
        <dbReference type="Proteomes" id="UP000216004"/>
    </source>
</evidence>
<comment type="caution">
    <text evidence="10">The sequence shown here is derived from an EMBL/GenBank/DDBJ whole genome shotgun (WGS) entry which is preliminary data.</text>
</comment>
<dbReference type="InterPro" id="IPR032364">
    <property type="entry name" value="GramPos_pilinD1_N"/>
</dbReference>
<organism evidence="10 11">
    <name type="scientific">Bombiscardovia coagulans</name>
    <dbReference type="NCBI Taxonomy" id="686666"/>
    <lineage>
        <taxon>Bacteria</taxon>
        <taxon>Bacillati</taxon>
        <taxon>Actinomycetota</taxon>
        <taxon>Actinomycetes</taxon>
        <taxon>Bifidobacteriales</taxon>
        <taxon>Bifidobacteriaceae</taxon>
        <taxon>Bombiscardovia</taxon>
    </lineage>
</organism>
<feature type="region of interest" description="Disordered" evidence="5">
    <location>
        <begin position="244"/>
        <end position="269"/>
    </location>
</feature>
<keyword evidence="3" id="KW-0732">Signal</keyword>
<dbReference type="Gene3D" id="2.60.40.740">
    <property type="match status" value="1"/>
</dbReference>
<evidence type="ECO:0000256" key="5">
    <source>
        <dbReference type="SAM" id="MobiDB-lite"/>
    </source>
</evidence>
<keyword evidence="2" id="KW-0964">Secreted</keyword>
<dbReference type="Pfam" id="PF00746">
    <property type="entry name" value="Gram_pos_anchor"/>
    <property type="match status" value="1"/>
</dbReference>
<dbReference type="Pfam" id="PF16555">
    <property type="entry name" value="GramPos_pilinD1"/>
    <property type="match status" value="1"/>
</dbReference>
<dbReference type="AlphaFoldDB" id="A0A261ENZ3"/>
<keyword evidence="6" id="KW-0812">Transmembrane</keyword>
<keyword evidence="1" id="KW-0134">Cell wall</keyword>
<evidence type="ECO:0000256" key="4">
    <source>
        <dbReference type="ARBA" id="ARBA00023088"/>
    </source>
</evidence>
<keyword evidence="6" id="KW-1133">Transmembrane helix</keyword>
<dbReference type="Pfam" id="PF17802">
    <property type="entry name" value="SpaA"/>
    <property type="match status" value="1"/>
</dbReference>
<evidence type="ECO:0000256" key="2">
    <source>
        <dbReference type="ARBA" id="ARBA00022525"/>
    </source>
</evidence>
<feature type="domain" description="Gram-positive pilin subunit D1 N-terminal" evidence="8">
    <location>
        <begin position="53"/>
        <end position="115"/>
    </location>
</feature>
<dbReference type="NCBIfam" id="NF033902">
    <property type="entry name" value="iso_D2_wall_anc"/>
    <property type="match status" value="1"/>
</dbReference>
<keyword evidence="11" id="KW-1185">Reference proteome</keyword>
<proteinExistence type="predicted"/>
<feature type="domain" description="Gram-positive cocci surface proteins LPxTG" evidence="7">
    <location>
        <begin position="397"/>
        <end position="435"/>
    </location>
</feature>
<dbReference type="InterPro" id="IPR041033">
    <property type="entry name" value="SpaA_PFL_dom_1"/>
</dbReference>
<feature type="compositionally biased region" description="Pro residues" evidence="5">
    <location>
        <begin position="249"/>
        <end position="264"/>
    </location>
</feature>
<evidence type="ECO:0000256" key="3">
    <source>
        <dbReference type="ARBA" id="ARBA00022729"/>
    </source>
</evidence>
<dbReference type="RefSeq" id="WP_094723724.1">
    <property type="nucleotide sequence ID" value="NZ_MWWS01000014.1"/>
</dbReference>
<sequence>MYQVAGLDMSNPSTWDRVAGWSAPGFVDDSNAAGVRLGTVPDQHGLDVAGKKHVVTDASGVAVVSGLPVGLYVVAETKRPANVVDIAQPFIVSIPFPDTGKTQGWLYEVNVYPKNGVGSIDKTISKQTGLGLGAVVVFPVTVTVPTIAENASFSYYIIHDPMDARLTGTGVQSVQVDGVDVPARYYHTSVTGSTVDVGFTQEGLGWLKTQAGKSVVVTFTGVVSSLGVDGVIANTAFLYSNTQTSADPPVTPPLVPPANPPSTPPESGRVHENWGNVVVSKIDAGDHHTGLSGAQFEVYGVQDPYASDCSHAQVTGDALRVNGVSRFTSGADGRVVIDGLFVSDSKNTPVDATSRCYVLKEVVAPAGYVLPTGAAALTPVSVKTGNTQGVDVTIVNSKNTMPPLPLTGATGLVVLTLTGVVLLVVAVVVLVYRRNHHE</sequence>
<dbReference type="Proteomes" id="UP000216004">
    <property type="component" value="Unassembled WGS sequence"/>
</dbReference>
<gene>
    <name evidence="10" type="ORF">BOCO_1443</name>
</gene>
<dbReference type="NCBIfam" id="TIGR04226">
    <property type="entry name" value="RrgB_K2N_iso_D2"/>
    <property type="match status" value="1"/>
</dbReference>
<dbReference type="NCBIfam" id="TIGR01167">
    <property type="entry name" value="LPXTG_anchor"/>
    <property type="match status" value="1"/>
</dbReference>
<evidence type="ECO:0000259" key="7">
    <source>
        <dbReference type="Pfam" id="PF00746"/>
    </source>
</evidence>
<evidence type="ECO:0000256" key="1">
    <source>
        <dbReference type="ARBA" id="ARBA00022512"/>
    </source>
</evidence>
<feature type="transmembrane region" description="Helical" evidence="6">
    <location>
        <begin position="406"/>
        <end position="432"/>
    </location>
</feature>
<protein>
    <submittedName>
        <fullName evidence="10">Collagen adhesion protein</fullName>
    </submittedName>
</protein>
<dbReference type="EMBL" id="MWWS01000014">
    <property type="protein sequence ID" value="OZG48581.1"/>
    <property type="molecule type" value="Genomic_DNA"/>
</dbReference>
<dbReference type="InterPro" id="IPR019931">
    <property type="entry name" value="LPXTG_anchor"/>
</dbReference>
<keyword evidence="4" id="KW-0572">Peptidoglycan-anchor</keyword>
<dbReference type="Gene3D" id="2.60.40.10">
    <property type="entry name" value="Immunoglobulins"/>
    <property type="match status" value="2"/>
</dbReference>